<evidence type="ECO:0000256" key="3">
    <source>
        <dbReference type="SAM" id="MobiDB-lite"/>
    </source>
</evidence>
<gene>
    <name evidence="4" type="ORF">D9758_003140</name>
</gene>
<protein>
    <recommendedName>
        <fullName evidence="6">Mini-chromosome maintenance complex-binding protein</fullName>
    </recommendedName>
</protein>
<evidence type="ECO:0000313" key="4">
    <source>
        <dbReference type="EMBL" id="KAF5365678.1"/>
    </source>
</evidence>
<dbReference type="AlphaFoldDB" id="A0A8H5LQE6"/>
<feature type="compositionally biased region" description="Polar residues" evidence="3">
    <location>
        <begin position="81"/>
        <end position="96"/>
    </location>
</feature>
<comment type="subcellular location">
    <subcellularLocation>
        <location evidence="1">Nucleus</location>
    </subcellularLocation>
</comment>
<dbReference type="GO" id="GO:0006261">
    <property type="term" value="P:DNA-templated DNA replication"/>
    <property type="evidence" value="ECO:0007669"/>
    <property type="project" value="TreeGrafter"/>
</dbReference>
<dbReference type="GO" id="GO:0005634">
    <property type="term" value="C:nucleus"/>
    <property type="evidence" value="ECO:0007669"/>
    <property type="project" value="UniProtKB-SubCell"/>
</dbReference>
<accession>A0A8H5LQE6</accession>
<evidence type="ECO:0000313" key="5">
    <source>
        <dbReference type="Proteomes" id="UP000559256"/>
    </source>
</evidence>
<name>A0A8H5LQE6_9AGAR</name>
<proteinExistence type="predicted"/>
<evidence type="ECO:0000256" key="1">
    <source>
        <dbReference type="ARBA" id="ARBA00004123"/>
    </source>
</evidence>
<dbReference type="Proteomes" id="UP000559256">
    <property type="component" value="Unassembled WGS sequence"/>
</dbReference>
<comment type="caution">
    <text evidence="4">The sequence shown here is derived from an EMBL/GenBank/DDBJ whole genome shotgun (WGS) entry which is preliminary data.</text>
</comment>
<dbReference type="InterPro" id="IPR019140">
    <property type="entry name" value="MCM_complex-bd"/>
</dbReference>
<evidence type="ECO:0000256" key="2">
    <source>
        <dbReference type="ARBA" id="ARBA00023242"/>
    </source>
</evidence>
<sequence length="467" mass="52066">MSYLHNAPESFQDRAFVRFRAMIQDTSASPEMYLAEADDHKYGGWGAAHDTPAEIDYENLRECSVFWAVSIPGESDWVGNRHSQQSVSTSKPSQSHKYPVPAAHHVGMQLKVYDTSAAETLKTTDIATFVGLLTSEPLQHELEVDNPKTVPTLHVLFHKGSIADLRNEVIEWIAREALADDKEAAEWVLLSCIARVQSRAPPILPPTLTLSRFPSSTGPSSPPPTLHAVLAYLFPSVSLLPLSLETINQTPFMPESREEDLHSGWLQLPRGNICLVTESGVTEGGVNEKGVLNLRATQESMIHQMLDYVFPFSSYKFETDITWIVLSEGRKSAFFQTDINFPLNAESSSDRLYKPKEDVVLPAQDRLEAFRNLVCSSKIGTTGVAEDAAEYIQNDFVNQRKVNSDNTLSTSAAKPTVTADDLIQKMMVAKSLALSLHESEVTVDIWKRMKELDMKRVERVERMSDLG</sequence>
<dbReference type="PANTHER" id="PTHR13489:SF0">
    <property type="entry name" value="MINI-CHROMOSOME MAINTENANCE COMPLEX-BINDING PROTEIN"/>
    <property type="match status" value="1"/>
</dbReference>
<dbReference type="Pfam" id="PF09739">
    <property type="entry name" value="MCM_bind"/>
    <property type="match status" value="2"/>
</dbReference>
<organism evidence="4 5">
    <name type="scientific">Tetrapyrgos nigripes</name>
    <dbReference type="NCBI Taxonomy" id="182062"/>
    <lineage>
        <taxon>Eukaryota</taxon>
        <taxon>Fungi</taxon>
        <taxon>Dikarya</taxon>
        <taxon>Basidiomycota</taxon>
        <taxon>Agaricomycotina</taxon>
        <taxon>Agaricomycetes</taxon>
        <taxon>Agaricomycetidae</taxon>
        <taxon>Agaricales</taxon>
        <taxon>Marasmiineae</taxon>
        <taxon>Marasmiaceae</taxon>
        <taxon>Tetrapyrgos</taxon>
    </lineage>
</organism>
<dbReference type="EMBL" id="JAACJM010000026">
    <property type="protein sequence ID" value="KAF5365678.1"/>
    <property type="molecule type" value="Genomic_DNA"/>
</dbReference>
<keyword evidence="2" id="KW-0539">Nucleus</keyword>
<keyword evidence="5" id="KW-1185">Reference proteome</keyword>
<dbReference type="OrthoDB" id="329666at2759"/>
<dbReference type="GO" id="GO:0003682">
    <property type="term" value="F:chromatin binding"/>
    <property type="evidence" value="ECO:0007669"/>
    <property type="project" value="TreeGrafter"/>
</dbReference>
<feature type="region of interest" description="Disordered" evidence="3">
    <location>
        <begin position="79"/>
        <end position="98"/>
    </location>
</feature>
<reference evidence="4 5" key="1">
    <citation type="journal article" date="2020" name="ISME J.">
        <title>Uncovering the hidden diversity of litter-decomposition mechanisms in mushroom-forming fungi.</title>
        <authorList>
            <person name="Floudas D."/>
            <person name="Bentzer J."/>
            <person name="Ahren D."/>
            <person name="Johansson T."/>
            <person name="Persson P."/>
            <person name="Tunlid A."/>
        </authorList>
    </citation>
    <scope>NUCLEOTIDE SEQUENCE [LARGE SCALE GENOMIC DNA]</scope>
    <source>
        <strain evidence="4 5">CBS 291.85</strain>
    </source>
</reference>
<dbReference type="PANTHER" id="PTHR13489">
    <property type="entry name" value="MINI-CHROMOSOME MAINTENANCE COMPLEX-BINDING PROTEIN"/>
    <property type="match status" value="1"/>
</dbReference>
<evidence type="ECO:0008006" key="6">
    <source>
        <dbReference type="Google" id="ProtNLM"/>
    </source>
</evidence>